<dbReference type="InterPro" id="IPR059052">
    <property type="entry name" value="HH_YbhG-like"/>
</dbReference>
<feature type="domain" description="CusB-like beta-barrel" evidence="4">
    <location>
        <begin position="251"/>
        <end position="319"/>
    </location>
</feature>
<dbReference type="SUPFAM" id="SSF111369">
    <property type="entry name" value="HlyD-like secretion proteins"/>
    <property type="match status" value="2"/>
</dbReference>
<evidence type="ECO:0000313" key="6">
    <source>
        <dbReference type="Proteomes" id="UP000186868"/>
    </source>
</evidence>
<dbReference type="Gene3D" id="2.40.420.20">
    <property type="match status" value="1"/>
</dbReference>
<dbReference type="PANTHER" id="PTHR30469:SF11">
    <property type="entry name" value="BLL4320 PROTEIN"/>
    <property type="match status" value="1"/>
</dbReference>
<keyword evidence="6" id="KW-1185">Reference proteome</keyword>
<dbReference type="EMBL" id="MRCB01000036">
    <property type="protein sequence ID" value="OKH19898.1"/>
    <property type="molecule type" value="Genomic_DNA"/>
</dbReference>
<evidence type="ECO:0000313" key="5">
    <source>
        <dbReference type="EMBL" id="OKH19898.1"/>
    </source>
</evidence>
<keyword evidence="2" id="KW-0175">Coiled coil</keyword>
<dbReference type="PANTHER" id="PTHR30469">
    <property type="entry name" value="MULTIDRUG RESISTANCE PROTEIN MDTA"/>
    <property type="match status" value="1"/>
</dbReference>
<dbReference type="Proteomes" id="UP000186868">
    <property type="component" value="Unassembled WGS sequence"/>
</dbReference>
<dbReference type="InterPro" id="IPR006143">
    <property type="entry name" value="RND_pump_MFP"/>
</dbReference>
<dbReference type="Pfam" id="PF25881">
    <property type="entry name" value="HH_YBHG"/>
    <property type="match status" value="1"/>
</dbReference>
<dbReference type="Gene3D" id="2.40.30.170">
    <property type="match status" value="1"/>
</dbReference>
<dbReference type="GO" id="GO:1990281">
    <property type="term" value="C:efflux pump complex"/>
    <property type="evidence" value="ECO:0007669"/>
    <property type="project" value="TreeGrafter"/>
</dbReference>
<dbReference type="NCBIfam" id="TIGR01730">
    <property type="entry name" value="RND_mfp"/>
    <property type="match status" value="1"/>
</dbReference>
<organism evidence="5 6">
    <name type="scientific">Hydrococcus rivularis NIES-593</name>
    <dbReference type="NCBI Taxonomy" id="1921803"/>
    <lineage>
        <taxon>Bacteria</taxon>
        <taxon>Bacillati</taxon>
        <taxon>Cyanobacteriota</taxon>
        <taxon>Cyanophyceae</taxon>
        <taxon>Pleurocapsales</taxon>
        <taxon>Hydrococcaceae</taxon>
        <taxon>Hydrococcus</taxon>
    </lineage>
</organism>
<dbReference type="InterPro" id="IPR058792">
    <property type="entry name" value="Beta-barrel_RND_2"/>
</dbReference>
<feature type="domain" description="YbhG-like alpha-helical hairpin" evidence="3">
    <location>
        <begin position="97"/>
        <end position="209"/>
    </location>
</feature>
<dbReference type="Gene3D" id="2.40.50.100">
    <property type="match status" value="1"/>
</dbReference>
<dbReference type="Gene3D" id="1.10.287.470">
    <property type="entry name" value="Helix hairpin bin"/>
    <property type="match status" value="1"/>
</dbReference>
<protein>
    <submittedName>
        <fullName evidence="5">Efflux transporter periplasmic adaptor subunit</fullName>
    </submittedName>
</protein>
<dbReference type="Pfam" id="PF25954">
    <property type="entry name" value="Beta-barrel_RND_2"/>
    <property type="match status" value="1"/>
</dbReference>
<evidence type="ECO:0000259" key="4">
    <source>
        <dbReference type="Pfam" id="PF25954"/>
    </source>
</evidence>
<evidence type="ECO:0000256" key="2">
    <source>
        <dbReference type="SAM" id="Coils"/>
    </source>
</evidence>
<dbReference type="STRING" id="1921803.NIES593_20310"/>
<feature type="coiled-coil region" evidence="2">
    <location>
        <begin position="116"/>
        <end position="174"/>
    </location>
</feature>
<evidence type="ECO:0000256" key="1">
    <source>
        <dbReference type="ARBA" id="ARBA00009477"/>
    </source>
</evidence>
<name>A0A1U7H943_9CYAN</name>
<reference evidence="5 6" key="1">
    <citation type="submission" date="2016-11" db="EMBL/GenBank/DDBJ databases">
        <title>Draft Genome Sequences of Nine Cyanobacterial Strains from Diverse Habitats.</title>
        <authorList>
            <person name="Zhu T."/>
            <person name="Hou S."/>
            <person name="Lu X."/>
            <person name="Hess W.R."/>
        </authorList>
    </citation>
    <scope>NUCLEOTIDE SEQUENCE [LARGE SCALE GENOMIC DNA]</scope>
    <source>
        <strain evidence="5 6">NIES-593</strain>
    </source>
</reference>
<sequence>MFPRNREARVLQPKQPRSSSILPVKAIAVEPVNSYRESRFYTGTVTARRTSELGFELPGQLTRIVVDEGSRVKAGTPLAYLDSQRLETSRRELLARRAQAVAQLKEMQAGSRPEIIAAARASVRDLSQQLELARQKSQRREMLYTEGAISREQRDEALNEQAVLQARLERSQSQLDELLAGTRPERIEAQQSLIQQYDAIIARIQLQLQKNILKAPFSATVSRRLVDEGTVVSAGQAVLRLVENKAPEVRIGVPATVAARISPGSHQQLQIGQKNYQAKVSSILPELDASTRTLTVVLTLDESIGTEVSPGQIARLKLDEIVRDSGYWLPITALVKGTRGLWSCYVLSEPVKSEDGNTFLVERRDVEVLHTQSDRVLVRGTLQSGDRVILSGTHRLVPGQLVRSLP</sequence>
<dbReference type="AlphaFoldDB" id="A0A1U7H943"/>
<comment type="similarity">
    <text evidence="1">Belongs to the membrane fusion protein (MFP) (TC 8.A.1) family.</text>
</comment>
<proteinExistence type="inferred from homology"/>
<comment type="caution">
    <text evidence="5">The sequence shown here is derived from an EMBL/GenBank/DDBJ whole genome shotgun (WGS) entry which is preliminary data.</text>
</comment>
<dbReference type="GO" id="GO:0015562">
    <property type="term" value="F:efflux transmembrane transporter activity"/>
    <property type="evidence" value="ECO:0007669"/>
    <property type="project" value="TreeGrafter"/>
</dbReference>
<accession>A0A1U7H943</accession>
<evidence type="ECO:0000259" key="3">
    <source>
        <dbReference type="Pfam" id="PF25881"/>
    </source>
</evidence>
<gene>
    <name evidence="5" type="ORF">NIES593_20310</name>
</gene>